<reference evidence="1 2" key="1">
    <citation type="submission" date="2017-09" db="EMBL/GenBank/DDBJ databases">
        <title>Mesorhizobum sanjuanii sp. nov. isolated from nodules of Lotus tenuis in saline-alkaline lowlands of Flooding Pampa.</title>
        <authorList>
            <person name="Sannazzaro A.I."/>
            <person name="Torres Tejerizo G.A."/>
            <person name="Fontana F."/>
            <person name="Cumpa Velazquez L.M."/>
            <person name="Hansen L."/>
            <person name="Pistorio M."/>
            <person name="Estrella M.J."/>
        </authorList>
    </citation>
    <scope>NUCLEOTIDE SEQUENCE [LARGE SCALE GENOMIC DNA]</scope>
    <source>
        <strain evidence="1 2">BSA136</strain>
    </source>
</reference>
<dbReference type="AlphaFoldDB" id="A0A2A6F9S4"/>
<dbReference type="RefSeq" id="WP_097576359.1">
    <property type="nucleotide sequence ID" value="NZ_NWQG01000189.1"/>
</dbReference>
<accession>A0A2A6F9S4</accession>
<evidence type="ECO:0000313" key="2">
    <source>
        <dbReference type="Proteomes" id="UP000219182"/>
    </source>
</evidence>
<keyword evidence="2" id="KW-1185">Reference proteome</keyword>
<protein>
    <submittedName>
        <fullName evidence="1">Uncharacterized protein</fullName>
    </submittedName>
</protein>
<comment type="caution">
    <text evidence="1">The sequence shown here is derived from an EMBL/GenBank/DDBJ whole genome shotgun (WGS) entry which is preliminary data.</text>
</comment>
<sequence>MNDKAMTAYRGILVEIKYRVEAIDAILEGQLPLRGRIAEELCYLQLRMICELIAIGCLIIHGNLSAKKADLLKSYKADWILRVLSEMHPKFFPTPLEPKDSDGSPPAWIHKTDGFMRKGELIEFYNKHAGAKLHRGSARNILKSDGPLDFPSIKRWRDKIVGLLNRHIITSPDEENICYFIMNDGNDNVHSALFQHVR</sequence>
<gene>
    <name evidence="1" type="ORF">CN311_25105</name>
</gene>
<dbReference type="Proteomes" id="UP000219182">
    <property type="component" value="Unassembled WGS sequence"/>
</dbReference>
<evidence type="ECO:0000313" key="1">
    <source>
        <dbReference type="EMBL" id="PDQ18381.1"/>
    </source>
</evidence>
<organism evidence="1 2">
    <name type="scientific">Mesorhizobium sanjuanii</name>
    <dbReference type="NCBI Taxonomy" id="2037900"/>
    <lineage>
        <taxon>Bacteria</taxon>
        <taxon>Pseudomonadati</taxon>
        <taxon>Pseudomonadota</taxon>
        <taxon>Alphaproteobacteria</taxon>
        <taxon>Hyphomicrobiales</taxon>
        <taxon>Phyllobacteriaceae</taxon>
        <taxon>Mesorhizobium</taxon>
    </lineage>
</organism>
<proteinExistence type="predicted"/>
<name>A0A2A6F9S4_9HYPH</name>
<dbReference type="EMBL" id="NWQG01000189">
    <property type="protein sequence ID" value="PDQ18381.1"/>
    <property type="molecule type" value="Genomic_DNA"/>
</dbReference>